<evidence type="ECO:0000259" key="6">
    <source>
        <dbReference type="PROSITE" id="PS50016"/>
    </source>
</evidence>
<feature type="region of interest" description="Disordered" evidence="5">
    <location>
        <begin position="1"/>
        <end position="38"/>
    </location>
</feature>
<dbReference type="PROSITE" id="PS50016">
    <property type="entry name" value="ZF_PHD_2"/>
    <property type="match status" value="1"/>
</dbReference>
<keyword evidence="2 4" id="KW-0863">Zinc-finger</keyword>
<keyword evidence="8" id="KW-1185">Reference proteome</keyword>
<dbReference type="PROSITE" id="PS00028">
    <property type="entry name" value="ZINC_FINGER_C2H2_1"/>
    <property type="match status" value="1"/>
</dbReference>
<gene>
    <name evidence="7" type="ORF">MAR_032079</name>
</gene>
<dbReference type="InterPro" id="IPR011011">
    <property type="entry name" value="Znf_FYVE_PHD"/>
</dbReference>
<evidence type="ECO:0000256" key="1">
    <source>
        <dbReference type="ARBA" id="ARBA00022723"/>
    </source>
</evidence>
<keyword evidence="1" id="KW-0479">Metal-binding</keyword>
<dbReference type="Pfam" id="PF00628">
    <property type="entry name" value="PHD"/>
    <property type="match status" value="1"/>
</dbReference>
<feature type="compositionally biased region" description="Basic and acidic residues" evidence="5">
    <location>
        <begin position="1"/>
        <end position="14"/>
    </location>
</feature>
<dbReference type="EMBL" id="CP111021">
    <property type="protein sequence ID" value="WAR17485.1"/>
    <property type="molecule type" value="Genomic_DNA"/>
</dbReference>
<evidence type="ECO:0000256" key="4">
    <source>
        <dbReference type="PROSITE-ProRule" id="PRU00146"/>
    </source>
</evidence>
<dbReference type="InterPro" id="IPR019786">
    <property type="entry name" value="Zinc_finger_PHD-type_CS"/>
</dbReference>
<evidence type="ECO:0000313" key="8">
    <source>
        <dbReference type="Proteomes" id="UP001164746"/>
    </source>
</evidence>
<feature type="compositionally biased region" description="Basic and acidic residues" evidence="5">
    <location>
        <begin position="21"/>
        <end position="38"/>
    </location>
</feature>
<dbReference type="Gene3D" id="3.30.40.10">
    <property type="entry name" value="Zinc/RING finger domain, C3HC4 (zinc finger)"/>
    <property type="match status" value="1"/>
</dbReference>
<dbReference type="SUPFAM" id="SSF57903">
    <property type="entry name" value="FYVE/PHD zinc finger"/>
    <property type="match status" value="1"/>
</dbReference>
<keyword evidence="3" id="KW-0862">Zinc</keyword>
<protein>
    <recommendedName>
        <fullName evidence="6">PHD-type domain-containing protein</fullName>
    </recommendedName>
</protein>
<proteinExistence type="predicted"/>
<evidence type="ECO:0000256" key="5">
    <source>
        <dbReference type="SAM" id="MobiDB-lite"/>
    </source>
</evidence>
<evidence type="ECO:0000313" key="7">
    <source>
        <dbReference type="EMBL" id="WAR17485.1"/>
    </source>
</evidence>
<reference evidence="7" key="1">
    <citation type="submission" date="2022-11" db="EMBL/GenBank/DDBJ databases">
        <title>Centuries of genome instability and evolution in soft-shell clam transmissible cancer (bioRxiv).</title>
        <authorList>
            <person name="Hart S.F.M."/>
            <person name="Yonemitsu M.A."/>
            <person name="Giersch R.M."/>
            <person name="Beal B.F."/>
            <person name="Arriagada G."/>
            <person name="Davis B.W."/>
            <person name="Ostrander E.A."/>
            <person name="Goff S.P."/>
            <person name="Metzger M.J."/>
        </authorList>
    </citation>
    <scope>NUCLEOTIDE SEQUENCE</scope>
    <source>
        <strain evidence="7">MELC-2E11</strain>
        <tissue evidence="7">Siphon/mantle</tissue>
    </source>
</reference>
<organism evidence="7 8">
    <name type="scientific">Mya arenaria</name>
    <name type="common">Soft-shell clam</name>
    <dbReference type="NCBI Taxonomy" id="6604"/>
    <lineage>
        <taxon>Eukaryota</taxon>
        <taxon>Metazoa</taxon>
        <taxon>Spiralia</taxon>
        <taxon>Lophotrochozoa</taxon>
        <taxon>Mollusca</taxon>
        <taxon>Bivalvia</taxon>
        <taxon>Autobranchia</taxon>
        <taxon>Heteroconchia</taxon>
        <taxon>Euheterodonta</taxon>
        <taxon>Imparidentia</taxon>
        <taxon>Neoheterodontei</taxon>
        <taxon>Myida</taxon>
        <taxon>Myoidea</taxon>
        <taxon>Myidae</taxon>
        <taxon>Mya</taxon>
    </lineage>
</organism>
<evidence type="ECO:0000256" key="3">
    <source>
        <dbReference type="ARBA" id="ARBA00022833"/>
    </source>
</evidence>
<name>A0ABY7F6F2_MYAAR</name>
<dbReference type="InterPro" id="IPR019787">
    <property type="entry name" value="Znf_PHD-finger"/>
</dbReference>
<dbReference type="Proteomes" id="UP001164746">
    <property type="component" value="Chromosome 10"/>
</dbReference>
<dbReference type="PROSITE" id="PS01359">
    <property type="entry name" value="ZF_PHD_1"/>
    <property type="match status" value="1"/>
</dbReference>
<accession>A0ABY7F6F2</accession>
<dbReference type="InterPro" id="IPR013083">
    <property type="entry name" value="Znf_RING/FYVE/PHD"/>
</dbReference>
<feature type="domain" description="PHD-type" evidence="6">
    <location>
        <begin position="33"/>
        <end position="102"/>
    </location>
</feature>
<dbReference type="InterPro" id="IPR013087">
    <property type="entry name" value="Znf_C2H2_type"/>
</dbReference>
<sequence length="125" mass="14277">MKKKEEDSDFKENYKSNNLRKPCDSDKSNSRKQNVCDECEKSYASVSGTRGHMESRSHAIQCDVCERWQHRKCNTGVSHAQYRKLQKLEITIEWSCEDCKMTEMDTIVAAAVGSLSTISDIAAYN</sequence>
<evidence type="ECO:0000256" key="2">
    <source>
        <dbReference type="ARBA" id="ARBA00022771"/>
    </source>
</evidence>